<evidence type="ECO:0000256" key="3">
    <source>
        <dbReference type="ARBA" id="ARBA00023295"/>
    </source>
</evidence>
<feature type="domain" description="Glycosyl hydrolase family 13 catalytic" evidence="5">
    <location>
        <begin position="43"/>
        <end position="438"/>
    </location>
</feature>
<keyword evidence="4" id="KW-0732">Signal</keyword>
<feature type="chain" id="PRO_5022825576" evidence="4">
    <location>
        <begin position="29"/>
        <end position="522"/>
    </location>
</feature>
<dbReference type="AlphaFoldDB" id="A0A5B6TCL2"/>
<reference evidence="6 7" key="1">
    <citation type="submission" date="2019-07" db="EMBL/GenBank/DDBJ databases">
        <title>Rufibacter sp. nov., isolated from lake sediment.</title>
        <authorList>
            <person name="Qu J.-H."/>
        </authorList>
    </citation>
    <scope>NUCLEOTIDE SEQUENCE [LARGE SCALE GENOMIC DNA]</scope>
    <source>
        <strain evidence="6 7">NBS58-1</strain>
    </source>
</reference>
<dbReference type="Pfam" id="PF00128">
    <property type="entry name" value="Alpha-amylase"/>
    <property type="match status" value="1"/>
</dbReference>
<proteinExistence type="inferred from homology"/>
<dbReference type="Proteomes" id="UP000324133">
    <property type="component" value="Unassembled WGS sequence"/>
</dbReference>
<dbReference type="Gene3D" id="3.20.20.80">
    <property type="entry name" value="Glycosidases"/>
    <property type="match status" value="1"/>
</dbReference>
<dbReference type="Gene3D" id="2.60.40.1180">
    <property type="entry name" value="Golgi alpha-mannosidase II"/>
    <property type="match status" value="1"/>
</dbReference>
<evidence type="ECO:0000256" key="2">
    <source>
        <dbReference type="ARBA" id="ARBA00022801"/>
    </source>
</evidence>
<dbReference type="GO" id="GO:0004556">
    <property type="term" value="F:alpha-amylase activity"/>
    <property type="evidence" value="ECO:0007669"/>
    <property type="project" value="TreeGrafter"/>
</dbReference>
<sequence length="522" mass="59611">MKKTSLTNLLLSGSLFFSAMLPAQEVMAQQTKASQWPRGVTYEIFVQSFADSNGDGKGDIKGMTSKLDYLKDLGVEAVWLMPINPSPSYHKYDVTDYYGIHPDYGTMADFKEFINQAHKRNIKVVMDMVLNHSSNKHPWFLDAAKNENSPYRDYFVWTHKNDPQTQKEGKTTGADSYNTQHWHNVNGSDYLYYGYFYSGMPDLNFDSPKLREEVFKIGRFWFTEVGVDGFRLDAARHIFPDERPQDNHNWWVYFRNEMKKANKDVYLVGEVWAPSDIVAPYLKGLPALFNFEMSWDIAKALTQGRGDSLAIKHAQITNFYKSVNPDFVDATILSNHDQNRIMSTLNNDMNKAKMAASLLLTLPGSPYLYYGEEIGMKGKKPDEQIREPFLWDAKAKDKSRTTWMKPVNTTDETVQSVAAQKKDKNSIYNHYKSLISLRNNSKALTYGDVQAIQLGQPGISAFTRNQENESLLVVHNVTNGELTVDLPENLQNYSKVYFKTNGAKQQKNTLVVPAFSSVILKK</sequence>
<dbReference type="InterPro" id="IPR017853">
    <property type="entry name" value="GH"/>
</dbReference>
<gene>
    <name evidence="6" type="ORF">FOA19_11460</name>
</gene>
<dbReference type="Gene3D" id="3.90.400.10">
    <property type="entry name" value="Oligo-1,6-glucosidase, Domain 2"/>
    <property type="match status" value="1"/>
</dbReference>
<evidence type="ECO:0000259" key="5">
    <source>
        <dbReference type="SMART" id="SM00642"/>
    </source>
</evidence>
<dbReference type="SUPFAM" id="SSF51445">
    <property type="entry name" value="(Trans)glycosidases"/>
    <property type="match status" value="1"/>
</dbReference>
<dbReference type="GO" id="GO:0009313">
    <property type="term" value="P:oligosaccharide catabolic process"/>
    <property type="evidence" value="ECO:0007669"/>
    <property type="project" value="TreeGrafter"/>
</dbReference>
<dbReference type="EMBL" id="VKKY01000002">
    <property type="protein sequence ID" value="KAA3437896.1"/>
    <property type="molecule type" value="Genomic_DNA"/>
</dbReference>
<keyword evidence="7" id="KW-1185">Reference proteome</keyword>
<comment type="caution">
    <text evidence="6">The sequence shown here is derived from an EMBL/GenBank/DDBJ whole genome shotgun (WGS) entry which is preliminary data.</text>
</comment>
<dbReference type="SUPFAM" id="SSF51011">
    <property type="entry name" value="Glycosyl hydrolase domain"/>
    <property type="match status" value="1"/>
</dbReference>
<name>A0A5B6TCL2_9BACT</name>
<evidence type="ECO:0000313" key="6">
    <source>
        <dbReference type="EMBL" id="KAA3437896.1"/>
    </source>
</evidence>
<keyword evidence="3" id="KW-0326">Glycosidase</keyword>
<dbReference type="Pfam" id="PF23915">
    <property type="entry name" value="SusG_C"/>
    <property type="match status" value="1"/>
</dbReference>
<accession>A0A5B6TCL2</accession>
<organism evidence="6 7">
    <name type="scientific">Rufibacter hautae</name>
    <dbReference type="NCBI Taxonomy" id="2595005"/>
    <lineage>
        <taxon>Bacteria</taxon>
        <taxon>Pseudomonadati</taxon>
        <taxon>Bacteroidota</taxon>
        <taxon>Cytophagia</taxon>
        <taxon>Cytophagales</taxon>
        <taxon>Hymenobacteraceae</taxon>
        <taxon>Rufibacter</taxon>
    </lineage>
</organism>
<keyword evidence="2" id="KW-0378">Hydrolase</keyword>
<evidence type="ECO:0000256" key="4">
    <source>
        <dbReference type="SAM" id="SignalP"/>
    </source>
</evidence>
<dbReference type="InterPro" id="IPR013780">
    <property type="entry name" value="Glyco_hydro_b"/>
</dbReference>
<comment type="similarity">
    <text evidence="1">Belongs to the glycosyl hydrolase 13 family.</text>
</comment>
<dbReference type="CDD" id="cd11316">
    <property type="entry name" value="AmyAc_bac2_AmyA"/>
    <property type="match status" value="1"/>
</dbReference>
<dbReference type="RefSeq" id="WP_149090959.1">
    <property type="nucleotide sequence ID" value="NZ_VKKY01000002.1"/>
</dbReference>
<dbReference type="InterPro" id="IPR006047">
    <property type="entry name" value="GH13_cat_dom"/>
</dbReference>
<evidence type="ECO:0000313" key="7">
    <source>
        <dbReference type="Proteomes" id="UP000324133"/>
    </source>
</evidence>
<protein>
    <submittedName>
        <fullName evidence="6">Alpha-amylase</fullName>
    </submittedName>
</protein>
<dbReference type="InterPro" id="IPR056300">
    <property type="entry name" value="SusG-like_C"/>
</dbReference>
<dbReference type="OrthoDB" id="9806009at2"/>
<dbReference type="PANTHER" id="PTHR10357:SF179">
    <property type="entry name" value="NEUTRAL AND BASIC AMINO ACID TRANSPORT PROTEIN RBAT"/>
    <property type="match status" value="1"/>
</dbReference>
<feature type="signal peptide" evidence="4">
    <location>
        <begin position="1"/>
        <end position="28"/>
    </location>
</feature>
<dbReference type="SMART" id="SM00642">
    <property type="entry name" value="Aamy"/>
    <property type="match status" value="1"/>
</dbReference>
<evidence type="ECO:0000256" key="1">
    <source>
        <dbReference type="ARBA" id="ARBA00008061"/>
    </source>
</evidence>
<dbReference type="InterPro" id="IPR045857">
    <property type="entry name" value="O16G_dom_2"/>
</dbReference>
<dbReference type="PANTHER" id="PTHR10357">
    <property type="entry name" value="ALPHA-AMYLASE FAMILY MEMBER"/>
    <property type="match status" value="1"/>
</dbReference>